<dbReference type="Gene3D" id="3.40.140.10">
    <property type="entry name" value="Cytidine Deaminase, domain 2"/>
    <property type="match status" value="1"/>
</dbReference>
<reference evidence="1 2" key="1">
    <citation type="submission" date="2024-01" db="EMBL/GenBank/DDBJ databases">
        <title>The genomes of 5 underutilized Papilionoideae crops provide insights into root nodulation and disease resistance.</title>
        <authorList>
            <person name="Yuan L."/>
        </authorList>
    </citation>
    <scope>NUCLEOTIDE SEQUENCE [LARGE SCALE GENOMIC DNA]</scope>
    <source>
        <strain evidence="1">LY-2023</strain>
        <tissue evidence="1">Leaf</tissue>
    </source>
</reference>
<sequence>MCFGAIHLSRIKRLVYRVKAKAVIAIGFDDFMADVLRGTRFYQKATLEIKRVDGNEAIIAEEVFQETKEKIPMY</sequence>
<dbReference type="AlphaFoldDB" id="A0AAN9KI87"/>
<dbReference type="InterPro" id="IPR016193">
    <property type="entry name" value="Cytidine_deaminase-like"/>
</dbReference>
<evidence type="ECO:0000313" key="2">
    <source>
        <dbReference type="Proteomes" id="UP001359559"/>
    </source>
</evidence>
<gene>
    <name evidence="1" type="ORF">RJT34_02047</name>
</gene>
<keyword evidence="2" id="KW-1185">Reference proteome</keyword>
<dbReference type="Proteomes" id="UP001359559">
    <property type="component" value="Unassembled WGS sequence"/>
</dbReference>
<accession>A0AAN9KI87</accession>
<organism evidence="1 2">
    <name type="scientific">Clitoria ternatea</name>
    <name type="common">Butterfly pea</name>
    <dbReference type="NCBI Taxonomy" id="43366"/>
    <lineage>
        <taxon>Eukaryota</taxon>
        <taxon>Viridiplantae</taxon>
        <taxon>Streptophyta</taxon>
        <taxon>Embryophyta</taxon>
        <taxon>Tracheophyta</taxon>
        <taxon>Spermatophyta</taxon>
        <taxon>Magnoliopsida</taxon>
        <taxon>eudicotyledons</taxon>
        <taxon>Gunneridae</taxon>
        <taxon>Pentapetalae</taxon>
        <taxon>rosids</taxon>
        <taxon>fabids</taxon>
        <taxon>Fabales</taxon>
        <taxon>Fabaceae</taxon>
        <taxon>Papilionoideae</taxon>
        <taxon>50 kb inversion clade</taxon>
        <taxon>NPAAA clade</taxon>
        <taxon>indigoferoid/millettioid clade</taxon>
        <taxon>Phaseoleae</taxon>
        <taxon>Clitoria</taxon>
    </lineage>
</organism>
<dbReference type="EMBL" id="JAYKXN010000001">
    <property type="protein sequence ID" value="KAK7317639.1"/>
    <property type="molecule type" value="Genomic_DNA"/>
</dbReference>
<protein>
    <submittedName>
        <fullName evidence="1">Uncharacterized protein</fullName>
    </submittedName>
</protein>
<comment type="caution">
    <text evidence="1">The sequence shown here is derived from an EMBL/GenBank/DDBJ whole genome shotgun (WGS) entry which is preliminary data.</text>
</comment>
<evidence type="ECO:0000313" key="1">
    <source>
        <dbReference type="EMBL" id="KAK7317639.1"/>
    </source>
</evidence>
<name>A0AAN9KI87_CLITE</name>
<dbReference type="SUPFAM" id="SSF53927">
    <property type="entry name" value="Cytidine deaminase-like"/>
    <property type="match status" value="1"/>
</dbReference>
<proteinExistence type="predicted"/>
<dbReference type="GO" id="GO:0003824">
    <property type="term" value="F:catalytic activity"/>
    <property type="evidence" value="ECO:0007669"/>
    <property type="project" value="InterPro"/>
</dbReference>